<dbReference type="EMBL" id="CP134500">
    <property type="protein sequence ID" value="WNF25318.1"/>
    <property type="molecule type" value="Genomic_DNA"/>
</dbReference>
<evidence type="ECO:0000313" key="5">
    <source>
        <dbReference type="EMBL" id="WNF31122.1"/>
    </source>
</evidence>
<dbReference type="InterPro" id="IPR025161">
    <property type="entry name" value="IS402-like_dom"/>
</dbReference>
<keyword evidence="6" id="KW-1185">Reference proteome</keyword>
<name>A0ABY9VNB6_9ACTN</name>
<sequence length="319" mass="35756">MIHHGQDSIAGLIIDLVAGRGELTDAAWRRIEPLLPHVGGRGRPWRDHRQVVNGVLWRLRTGAPWRDLPDRFGPWQTVYERFARWEADGTWARLLEHVQVRDDAVGRVEWTVSVDSTINRAHQHAVGARKKGMRNGDELEDPGGSQACQALGRSRGGLTTKVHLAVDGRGLPLSIVFTPGNVNDATAFGQVLDGIRAPRLGTGRPRTTPDRVLGDKAYSSRSIRHLLRRRGIAATIPERRDQAANRRRRGALGGRPPAFDKVTYRDRNVVERCFARLKQFRAIATRFDKLGDRYRAGVVLASLILWLRESTGDHLSDRP</sequence>
<dbReference type="PANTHER" id="PTHR30007">
    <property type="entry name" value="PHP DOMAIN PROTEIN"/>
    <property type="match status" value="1"/>
</dbReference>
<dbReference type="NCBIfam" id="NF033580">
    <property type="entry name" value="transpos_IS5_3"/>
    <property type="match status" value="1"/>
</dbReference>
<feature type="region of interest" description="Disordered" evidence="1">
    <location>
        <begin position="123"/>
        <end position="143"/>
    </location>
</feature>
<evidence type="ECO:0000259" key="2">
    <source>
        <dbReference type="Pfam" id="PF01609"/>
    </source>
</evidence>
<reference evidence="4 6" key="1">
    <citation type="submission" date="2023-09" db="EMBL/GenBank/DDBJ databases">
        <title>Genome completion map analysis of the actinomycetes C11-1.</title>
        <authorList>
            <person name="Qin P."/>
            <person name="Guan P."/>
        </authorList>
    </citation>
    <scope>NUCLEOTIDE SEQUENCE [LARGE SCALE GENOMIC DNA]</scope>
    <source>
        <strain evidence="4 6">C11-1</strain>
    </source>
</reference>
<dbReference type="Pfam" id="PF13340">
    <property type="entry name" value="DUF4096"/>
    <property type="match status" value="1"/>
</dbReference>
<dbReference type="EMBL" id="CP134500">
    <property type="protein sequence ID" value="WNF31122.1"/>
    <property type="molecule type" value="Genomic_DNA"/>
</dbReference>
<proteinExistence type="predicted"/>
<gene>
    <name evidence="4" type="ORF">RI138_00055</name>
    <name evidence="5" type="ORF">RI138_32255</name>
</gene>
<dbReference type="PANTHER" id="PTHR30007:SF1">
    <property type="entry name" value="BLR1914 PROTEIN"/>
    <property type="match status" value="1"/>
</dbReference>
<evidence type="ECO:0000313" key="6">
    <source>
        <dbReference type="Proteomes" id="UP001303236"/>
    </source>
</evidence>
<organism evidence="4 6">
    <name type="scientific">Streptomyces durocortorensis</name>
    <dbReference type="NCBI Taxonomy" id="2811104"/>
    <lineage>
        <taxon>Bacteria</taxon>
        <taxon>Bacillati</taxon>
        <taxon>Actinomycetota</taxon>
        <taxon>Actinomycetes</taxon>
        <taxon>Kitasatosporales</taxon>
        <taxon>Streptomycetaceae</taxon>
        <taxon>Streptomyces</taxon>
    </lineage>
</organism>
<feature type="compositionally biased region" description="Basic residues" evidence="1">
    <location>
        <begin position="123"/>
        <end position="133"/>
    </location>
</feature>
<dbReference type="InterPro" id="IPR002559">
    <property type="entry name" value="Transposase_11"/>
</dbReference>
<dbReference type="Proteomes" id="UP001303236">
    <property type="component" value="Chromosome"/>
</dbReference>
<protein>
    <submittedName>
        <fullName evidence="4">IS5 family transposase</fullName>
    </submittedName>
</protein>
<evidence type="ECO:0000313" key="4">
    <source>
        <dbReference type="EMBL" id="WNF25318.1"/>
    </source>
</evidence>
<evidence type="ECO:0000259" key="3">
    <source>
        <dbReference type="Pfam" id="PF13340"/>
    </source>
</evidence>
<feature type="domain" description="Transposase IS4-like" evidence="2">
    <location>
        <begin position="110"/>
        <end position="290"/>
    </location>
</feature>
<dbReference type="Pfam" id="PF01609">
    <property type="entry name" value="DDE_Tnp_1"/>
    <property type="match status" value="1"/>
</dbReference>
<feature type="domain" description="Insertion element IS402-like" evidence="3">
    <location>
        <begin position="23"/>
        <end position="94"/>
    </location>
</feature>
<accession>A0ABY9VNB6</accession>
<evidence type="ECO:0000256" key="1">
    <source>
        <dbReference type="SAM" id="MobiDB-lite"/>
    </source>
</evidence>